<evidence type="ECO:0000256" key="1">
    <source>
        <dbReference type="ARBA" id="ARBA00023002"/>
    </source>
</evidence>
<dbReference type="EMBL" id="FOTC01000002">
    <property type="protein sequence ID" value="SFL00603.1"/>
    <property type="molecule type" value="Genomic_DNA"/>
</dbReference>
<evidence type="ECO:0000313" key="2">
    <source>
        <dbReference type="EMBL" id="SFL00603.1"/>
    </source>
</evidence>
<dbReference type="CDD" id="cd05327">
    <property type="entry name" value="retinol-DH_like_SDR_c_like"/>
    <property type="match status" value="1"/>
</dbReference>
<dbReference type="InterPro" id="IPR036291">
    <property type="entry name" value="NAD(P)-bd_dom_sf"/>
</dbReference>
<dbReference type="PANTHER" id="PTHR43157">
    <property type="entry name" value="PHOSPHATIDYLINOSITOL-GLYCAN BIOSYNTHESIS CLASS F PROTEIN-RELATED"/>
    <property type="match status" value="1"/>
</dbReference>
<proteinExistence type="predicted"/>
<dbReference type="AlphaFoldDB" id="A0A1I4E5Q5"/>
<dbReference type="InterPro" id="IPR002347">
    <property type="entry name" value="SDR_fam"/>
</dbReference>
<accession>A0A1I4E5Q5</accession>
<sequence length="297" mass="32240">MTSSDSLDGTVALVTGGTSGLGAETARALADRGASLAIVGRDRKRGDDVLADLDGRNGDGWCEFYRADLSSQESVRRLADRFRERHDRLDVLVNNAGVTRDERRETVDGIESTFAINHLAPYLLTHELVDLLVESAPARVVTVSSGLHTRVELDFSDLLGEHDYSGLQAYGRSKLANVYFTYELADRLHGSGVVANAVDPGFVPSTSLAREASLRNRLLLGAFSKLPLPFKNDLQTGAETLIRAAVAPEFADVTGQYLEDGEVSASSEASLDEEARRRLWDVSAGFVGVSPDWDIER</sequence>
<reference evidence="3" key="1">
    <citation type="submission" date="2016-10" db="EMBL/GenBank/DDBJ databases">
        <authorList>
            <person name="Varghese N."/>
            <person name="Submissions S."/>
        </authorList>
    </citation>
    <scope>NUCLEOTIDE SEQUENCE [LARGE SCALE GENOMIC DNA]</scope>
    <source>
        <strain evidence="3">CGMCC 1.7738</strain>
    </source>
</reference>
<dbReference type="PANTHER" id="PTHR43157:SF31">
    <property type="entry name" value="PHOSPHATIDYLINOSITOL-GLYCAN BIOSYNTHESIS CLASS F PROTEIN"/>
    <property type="match status" value="1"/>
</dbReference>
<dbReference type="SUPFAM" id="SSF51735">
    <property type="entry name" value="NAD(P)-binding Rossmann-fold domains"/>
    <property type="match status" value="1"/>
</dbReference>
<dbReference type="RefSeq" id="WP_089868764.1">
    <property type="nucleotide sequence ID" value="NZ_FOTC01000002.1"/>
</dbReference>
<evidence type="ECO:0000313" key="3">
    <source>
        <dbReference type="Proteomes" id="UP000199607"/>
    </source>
</evidence>
<protein>
    <submittedName>
        <fullName evidence="2">NAD(P)-dependent dehydrogenase, short-chain alcohol dehydrogenase family</fullName>
    </submittedName>
</protein>
<dbReference type="STRING" id="553466.SAMN04487950_1891"/>
<dbReference type="Pfam" id="PF00106">
    <property type="entry name" value="adh_short"/>
    <property type="match status" value="1"/>
</dbReference>
<gene>
    <name evidence="2" type="ORF">SAMN04487950_1891</name>
</gene>
<keyword evidence="1" id="KW-0560">Oxidoreductase</keyword>
<organism evidence="2 3">
    <name type="scientific">Halogranum rubrum</name>
    <dbReference type="NCBI Taxonomy" id="553466"/>
    <lineage>
        <taxon>Archaea</taxon>
        <taxon>Methanobacteriati</taxon>
        <taxon>Methanobacteriota</taxon>
        <taxon>Stenosarchaea group</taxon>
        <taxon>Halobacteria</taxon>
        <taxon>Halobacteriales</taxon>
        <taxon>Haloferacaceae</taxon>
    </lineage>
</organism>
<name>A0A1I4E5Q5_9EURY</name>
<dbReference type="Proteomes" id="UP000199607">
    <property type="component" value="Unassembled WGS sequence"/>
</dbReference>
<keyword evidence="3" id="KW-1185">Reference proteome</keyword>
<dbReference type="PRINTS" id="PR00081">
    <property type="entry name" value="GDHRDH"/>
</dbReference>
<dbReference type="Gene3D" id="3.40.50.720">
    <property type="entry name" value="NAD(P)-binding Rossmann-like Domain"/>
    <property type="match status" value="1"/>
</dbReference>
<dbReference type="GO" id="GO:0016491">
    <property type="term" value="F:oxidoreductase activity"/>
    <property type="evidence" value="ECO:0007669"/>
    <property type="project" value="UniProtKB-KW"/>
</dbReference>